<evidence type="ECO:0000313" key="1">
    <source>
        <dbReference type="EMBL" id="KNB50201.1"/>
    </source>
</evidence>
<proteinExistence type="predicted"/>
<dbReference type="EMBL" id="LFXA01000017">
    <property type="protein sequence ID" value="KNB50201.1"/>
    <property type="molecule type" value="Genomic_DNA"/>
</dbReference>
<sequence length="67" mass="7430">MPDAVRARLDRSRVVQEGDHRFALLLEETVLHYRVCVPGSAGATISTVPTMTDAPARQRRRVTRDAG</sequence>
<reference evidence="2" key="1">
    <citation type="submission" date="2015-07" db="EMBL/GenBank/DDBJ databases">
        <title>Draft genome sequence of Streptomyces sp. CMAA 1322, a bacterium isolated from Caatinga biome, from dry forest semiarid of Brazil.</title>
        <authorList>
            <person name="Santos S.N."/>
            <person name="Gacesa R."/>
            <person name="Taketani R.G."/>
            <person name="Long P.F."/>
            <person name="Melo I.S."/>
        </authorList>
    </citation>
    <scope>NUCLEOTIDE SEQUENCE [LARGE SCALE GENOMIC DNA]</scope>
    <source>
        <strain evidence="2">CMAA 1322</strain>
    </source>
</reference>
<accession>A0A0K9XAU3</accession>
<comment type="caution">
    <text evidence="1">The sequence shown here is derived from an EMBL/GenBank/DDBJ whole genome shotgun (WGS) entry which is preliminary data.</text>
</comment>
<keyword evidence="2" id="KW-1185">Reference proteome</keyword>
<protein>
    <submittedName>
        <fullName evidence="1">Uncharacterized protein</fullName>
    </submittedName>
</protein>
<name>A0A0K9XAU3_9ACTN</name>
<evidence type="ECO:0000313" key="2">
    <source>
        <dbReference type="Proteomes" id="UP000037288"/>
    </source>
</evidence>
<gene>
    <name evidence="1" type="ORF">AC230_26315</name>
</gene>
<dbReference type="Proteomes" id="UP000037288">
    <property type="component" value="Unassembled WGS sequence"/>
</dbReference>
<organism evidence="1 2">
    <name type="scientific">Streptomyces caatingaensis</name>
    <dbReference type="NCBI Taxonomy" id="1678637"/>
    <lineage>
        <taxon>Bacteria</taxon>
        <taxon>Bacillati</taxon>
        <taxon>Actinomycetota</taxon>
        <taxon>Actinomycetes</taxon>
        <taxon>Kitasatosporales</taxon>
        <taxon>Streptomycetaceae</taxon>
        <taxon>Streptomyces</taxon>
    </lineage>
</organism>
<dbReference type="AlphaFoldDB" id="A0A0K9XAU3"/>